<keyword evidence="2" id="KW-1185">Reference proteome</keyword>
<proteinExistence type="predicted"/>
<comment type="caution">
    <text evidence="1">The sequence shown here is derived from an EMBL/GenBank/DDBJ whole genome shotgun (WGS) entry which is preliminary data.</text>
</comment>
<protein>
    <submittedName>
        <fullName evidence="1">Uncharacterized protein</fullName>
    </submittedName>
</protein>
<accession>A0ABS6EC36</accession>
<organism evidence="1 2">
    <name type="scientific">Tissierella simiarum</name>
    <dbReference type="NCBI Taxonomy" id="2841534"/>
    <lineage>
        <taxon>Bacteria</taxon>
        <taxon>Bacillati</taxon>
        <taxon>Bacillota</taxon>
        <taxon>Tissierellia</taxon>
        <taxon>Tissierellales</taxon>
        <taxon>Tissierellaceae</taxon>
        <taxon>Tissierella</taxon>
    </lineage>
</organism>
<reference evidence="1 2" key="1">
    <citation type="submission" date="2021-06" db="EMBL/GenBank/DDBJ databases">
        <authorList>
            <person name="Sun Q."/>
            <person name="Li D."/>
        </authorList>
    </citation>
    <scope>NUCLEOTIDE SEQUENCE [LARGE SCALE GENOMIC DNA]</scope>
    <source>
        <strain evidence="1 2">MSJ-40</strain>
    </source>
</reference>
<dbReference type="RefSeq" id="WP_216522512.1">
    <property type="nucleotide sequence ID" value="NZ_JAHLPM010000033.1"/>
</dbReference>
<dbReference type="Proteomes" id="UP000749471">
    <property type="component" value="Unassembled WGS sequence"/>
</dbReference>
<evidence type="ECO:0000313" key="1">
    <source>
        <dbReference type="EMBL" id="MBU5440329.1"/>
    </source>
</evidence>
<gene>
    <name evidence="1" type="ORF">KQI42_20240</name>
</gene>
<evidence type="ECO:0000313" key="2">
    <source>
        <dbReference type="Proteomes" id="UP000749471"/>
    </source>
</evidence>
<sequence length="63" mass="7470">MKKDRQDIIDCQLVSITDYSNFDINKISNYKNIIAEYERKLLLDVMSQCKSTYEMAEILNLDM</sequence>
<name>A0ABS6EC36_9FIRM</name>
<dbReference type="EMBL" id="JAHLPM010000033">
    <property type="protein sequence ID" value="MBU5440329.1"/>
    <property type="molecule type" value="Genomic_DNA"/>
</dbReference>